<accession>A0ABZ2KQ41</accession>
<feature type="region of interest" description="Disordered" evidence="1">
    <location>
        <begin position="85"/>
        <end position="157"/>
    </location>
</feature>
<dbReference type="RefSeq" id="WP_394849819.1">
    <property type="nucleotide sequence ID" value="NZ_CP089982.1"/>
</dbReference>
<evidence type="ECO:0000256" key="1">
    <source>
        <dbReference type="SAM" id="MobiDB-lite"/>
    </source>
</evidence>
<protein>
    <submittedName>
        <fullName evidence="2">Uncharacterized protein</fullName>
    </submittedName>
</protein>
<reference evidence="2 3" key="1">
    <citation type="submission" date="2021-12" db="EMBL/GenBank/DDBJ databases">
        <title>Discovery of the Pendulisporaceae a myxobacterial family with distinct sporulation behavior and unique specialized metabolism.</title>
        <authorList>
            <person name="Garcia R."/>
            <person name="Popoff A."/>
            <person name="Bader C.D."/>
            <person name="Loehr J."/>
            <person name="Walesch S."/>
            <person name="Walt C."/>
            <person name="Boldt J."/>
            <person name="Bunk B."/>
            <person name="Haeckl F.J.F.P.J."/>
            <person name="Gunesch A.P."/>
            <person name="Birkelbach J."/>
            <person name="Nuebel U."/>
            <person name="Pietschmann T."/>
            <person name="Bach T."/>
            <person name="Mueller R."/>
        </authorList>
    </citation>
    <scope>NUCLEOTIDE SEQUENCE [LARGE SCALE GENOMIC DNA]</scope>
    <source>
        <strain evidence="2 3">MSr12523</strain>
    </source>
</reference>
<organism evidence="2 3">
    <name type="scientific">Pendulispora brunnea</name>
    <dbReference type="NCBI Taxonomy" id="2905690"/>
    <lineage>
        <taxon>Bacteria</taxon>
        <taxon>Pseudomonadati</taxon>
        <taxon>Myxococcota</taxon>
        <taxon>Myxococcia</taxon>
        <taxon>Myxococcales</taxon>
        <taxon>Sorangiineae</taxon>
        <taxon>Pendulisporaceae</taxon>
        <taxon>Pendulispora</taxon>
    </lineage>
</organism>
<proteinExistence type="predicted"/>
<sequence>MSRIEDLELERREWMASQRTVIREARSDLRALARAVRLGEETRDVEVAERPEFSANVVRIVRVDTGECIRTRPMDPGERQVQLALGAPVRTPLETPHDAEGDREGTTEPAERSDIASTLIRFDLSSASPKDKGDVSAEIEDPQAVLDAADQGLKPEI</sequence>
<dbReference type="Proteomes" id="UP001379533">
    <property type="component" value="Chromosome"/>
</dbReference>
<keyword evidence="3" id="KW-1185">Reference proteome</keyword>
<gene>
    <name evidence="2" type="ORF">LZC95_20470</name>
</gene>
<name>A0ABZ2KQ41_9BACT</name>
<evidence type="ECO:0000313" key="3">
    <source>
        <dbReference type="Proteomes" id="UP001379533"/>
    </source>
</evidence>
<dbReference type="EMBL" id="CP089982">
    <property type="protein sequence ID" value="WXA99185.1"/>
    <property type="molecule type" value="Genomic_DNA"/>
</dbReference>
<feature type="compositionally biased region" description="Basic and acidic residues" evidence="1">
    <location>
        <begin position="95"/>
        <end position="114"/>
    </location>
</feature>
<evidence type="ECO:0000313" key="2">
    <source>
        <dbReference type="EMBL" id="WXA99185.1"/>
    </source>
</evidence>